<dbReference type="AlphaFoldDB" id="A0A1G9UNT4"/>
<sequence>MHFRFFGLVLLICIRASGQTVPDQAFSIRFTKDSLVAEPGTTVSTRLLIRNISDRSLTLPAQWVYSPDCKNISTLPTQITLAPGAETGFPVKFLLSQNPHSGQQLITVRITTSSGTVQSTLRIRLSDPNPAWLLSTDQDQPSFLNPTEGLRLSVRIRNQTFRARNVRFELGSYPAGFDLPAAREKLLIPARTDTTITVSCVTNRYVNTQANYLLTLTVKDSTGDHIGSLLFKPFFQTSERRFTSADPGRNLFPNAIQAGFARLGSGITNREIRLWGQETSENGSLRYQAQYLNITPGPRNELRDAFVELQKKSTTIRAGNLYDYQELALLGRGLHIGKGLPAGKLDFRVLDNNWNLLHSFRDTTNVTTYSLQWQGYAGKNKRLLLGLSPNYQTGHRFQNGLIYTTATYQPNSRHFFSLVLGGSKTWSADRRYARDGQAAGLSYTFDIPALEFRNRLYFSTPGYAGFQKGARNIDSWLVARKSFRNRYALHLNTFRYEDARQPDLPRYGMTIAEGIYTRTSGRWVFTLKPYYFGQVGGDTVARRSDAYRLASSVAYQAKQTRIEAGYDPGRTFGVDPVFSQRFNLILSSPVFGLYALYQRGPYFLTDVAEHPSDFRLFSTTPSVHFNGKTFKGYVGVNATFDTRAGGWTTQLVGQMTVRITDDVFLLGEAAAFSRDATLFRQPETIVTTGPQYRLSVQKRLRSFRKPPGRTLRLRFFEDLNLNGLPDTDEPGLPRLVVRINGSTLVTDEKGAIVFKGLPEDTYEIQAYGTFQSGNPAMYTERISLTLSVSREIPLKRTVRVSGVLRAPEQKYLQQKVDFSQFKLVASDAAGVGYPGYPDRDGHFCLFLPAGNYRVDILDLRRPAAEAVVYSAPLTVESRKEPGSFDILLEHLHRSVEVRRLQSRL</sequence>
<dbReference type="OrthoDB" id="908824at2"/>
<dbReference type="RefSeq" id="WP_093206024.1">
    <property type="nucleotide sequence ID" value="NZ_FNGS01000007.1"/>
</dbReference>
<evidence type="ECO:0000313" key="1">
    <source>
        <dbReference type="EMBL" id="SDM61205.1"/>
    </source>
</evidence>
<dbReference type="STRING" id="563176.SAMN04488090_3881"/>
<keyword evidence="2" id="KW-1185">Reference proteome</keyword>
<protein>
    <recommendedName>
        <fullName evidence="3">SD-repeat containing protein B domain-containing protein</fullName>
    </recommendedName>
</protein>
<dbReference type="InterPro" id="IPR013783">
    <property type="entry name" value="Ig-like_fold"/>
</dbReference>
<accession>A0A1G9UNT4</accession>
<organism evidence="1 2">
    <name type="scientific">Siphonobacter aquaeclarae</name>
    <dbReference type="NCBI Taxonomy" id="563176"/>
    <lineage>
        <taxon>Bacteria</taxon>
        <taxon>Pseudomonadati</taxon>
        <taxon>Bacteroidota</taxon>
        <taxon>Cytophagia</taxon>
        <taxon>Cytophagales</taxon>
        <taxon>Cytophagaceae</taxon>
        <taxon>Siphonobacter</taxon>
    </lineage>
</organism>
<reference evidence="1 2" key="1">
    <citation type="submission" date="2016-10" db="EMBL/GenBank/DDBJ databases">
        <authorList>
            <person name="de Groot N.N."/>
        </authorList>
    </citation>
    <scope>NUCLEOTIDE SEQUENCE [LARGE SCALE GENOMIC DNA]</scope>
    <source>
        <strain evidence="1 2">DSM 21668</strain>
    </source>
</reference>
<gene>
    <name evidence="1" type="ORF">SAMN04488090_3881</name>
</gene>
<dbReference type="SUPFAM" id="SSF117074">
    <property type="entry name" value="Hypothetical protein PA1324"/>
    <property type="match status" value="1"/>
</dbReference>
<evidence type="ECO:0000313" key="2">
    <source>
        <dbReference type="Proteomes" id="UP000198901"/>
    </source>
</evidence>
<evidence type="ECO:0008006" key="3">
    <source>
        <dbReference type="Google" id="ProtNLM"/>
    </source>
</evidence>
<dbReference type="EMBL" id="FNGS01000007">
    <property type="protein sequence ID" value="SDM61205.1"/>
    <property type="molecule type" value="Genomic_DNA"/>
</dbReference>
<dbReference type="Proteomes" id="UP000198901">
    <property type="component" value="Unassembled WGS sequence"/>
</dbReference>
<proteinExistence type="predicted"/>
<dbReference type="Gene3D" id="2.60.40.10">
    <property type="entry name" value="Immunoglobulins"/>
    <property type="match status" value="1"/>
</dbReference>
<name>A0A1G9UNT4_9BACT</name>